<comment type="caution">
    <text evidence="3">The sequence shown here is derived from an EMBL/GenBank/DDBJ whole genome shotgun (WGS) entry which is preliminary data.</text>
</comment>
<dbReference type="PANTHER" id="PTHR10039">
    <property type="entry name" value="AMELOGENIN"/>
    <property type="match status" value="1"/>
</dbReference>
<dbReference type="Proteomes" id="UP000777438">
    <property type="component" value="Unassembled WGS sequence"/>
</dbReference>
<dbReference type="OrthoDB" id="2546325at2759"/>
<dbReference type="Gene3D" id="1.25.40.10">
    <property type="entry name" value="Tetratricopeptide repeat domain"/>
    <property type="match status" value="2"/>
</dbReference>
<accession>A0A9P8WD24</accession>
<evidence type="ECO:0000313" key="3">
    <source>
        <dbReference type="EMBL" id="KAH6896720.1"/>
    </source>
</evidence>
<proteinExistence type="predicted"/>
<dbReference type="Gene3D" id="3.40.50.300">
    <property type="entry name" value="P-loop containing nucleotide triphosphate hydrolases"/>
    <property type="match status" value="1"/>
</dbReference>
<reference evidence="3 4" key="1">
    <citation type="journal article" date="2021" name="Nat. Commun.">
        <title>Genetic determinants of endophytism in the Arabidopsis root mycobiome.</title>
        <authorList>
            <person name="Mesny F."/>
            <person name="Miyauchi S."/>
            <person name="Thiergart T."/>
            <person name="Pickel B."/>
            <person name="Atanasova L."/>
            <person name="Karlsson M."/>
            <person name="Huettel B."/>
            <person name="Barry K.W."/>
            <person name="Haridas S."/>
            <person name="Chen C."/>
            <person name="Bauer D."/>
            <person name="Andreopoulos W."/>
            <person name="Pangilinan J."/>
            <person name="LaButti K."/>
            <person name="Riley R."/>
            <person name="Lipzen A."/>
            <person name="Clum A."/>
            <person name="Drula E."/>
            <person name="Henrissat B."/>
            <person name="Kohler A."/>
            <person name="Grigoriev I.V."/>
            <person name="Martin F.M."/>
            <person name="Hacquard S."/>
        </authorList>
    </citation>
    <scope>NUCLEOTIDE SEQUENCE [LARGE SCALE GENOMIC DNA]</scope>
    <source>
        <strain evidence="3 4">MPI-CAGE-CH-0241</strain>
    </source>
</reference>
<dbReference type="InterPro" id="IPR011990">
    <property type="entry name" value="TPR-like_helical_dom_sf"/>
</dbReference>
<gene>
    <name evidence="3" type="ORF">B0T10DRAFT_433272</name>
</gene>
<evidence type="ECO:0000256" key="1">
    <source>
        <dbReference type="ARBA" id="ARBA00022737"/>
    </source>
</evidence>
<organism evidence="3 4">
    <name type="scientific">Thelonectria olida</name>
    <dbReference type="NCBI Taxonomy" id="1576542"/>
    <lineage>
        <taxon>Eukaryota</taxon>
        <taxon>Fungi</taxon>
        <taxon>Dikarya</taxon>
        <taxon>Ascomycota</taxon>
        <taxon>Pezizomycotina</taxon>
        <taxon>Sordariomycetes</taxon>
        <taxon>Hypocreomycetidae</taxon>
        <taxon>Hypocreales</taxon>
        <taxon>Nectriaceae</taxon>
        <taxon>Thelonectria</taxon>
    </lineage>
</organism>
<feature type="domain" description="Nephrocystin 3-like N-terminal" evidence="2">
    <location>
        <begin position="212"/>
        <end position="382"/>
    </location>
</feature>
<dbReference type="EMBL" id="JAGPYM010000003">
    <property type="protein sequence ID" value="KAH6896720.1"/>
    <property type="molecule type" value="Genomic_DNA"/>
</dbReference>
<dbReference type="Pfam" id="PF24883">
    <property type="entry name" value="NPHP3_N"/>
    <property type="match status" value="1"/>
</dbReference>
<dbReference type="InterPro" id="IPR027417">
    <property type="entry name" value="P-loop_NTPase"/>
</dbReference>
<evidence type="ECO:0000313" key="4">
    <source>
        <dbReference type="Proteomes" id="UP000777438"/>
    </source>
</evidence>
<dbReference type="SUPFAM" id="SSF52540">
    <property type="entry name" value="P-loop containing nucleoside triphosphate hydrolases"/>
    <property type="match status" value="1"/>
</dbReference>
<keyword evidence="1" id="KW-0677">Repeat</keyword>
<protein>
    <recommendedName>
        <fullName evidence="2">Nephrocystin 3-like N-terminal domain-containing protein</fullName>
    </recommendedName>
</protein>
<keyword evidence="4" id="KW-1185">Reference proteome</keyword>
<dbReference type="InterPro" id="IPR056884">
    <property type="entry name" value="NPHP3-like_N"/>
</dbReference>
<name>A0A9P8WD24_9HYPO</name>
<sequence>MKLHSYLQYISDERLRHMPRRGSDWDRVLSTAQYFGLQIWFFASKIDVFAAECLDSASAALASCQVLLEIGHHQAKALVPTFTALYELAMMLSNIGQIHELDRMPRHIRESTVDIFCDLVDLVGTIASHYRQRIAGLKPGASTKISFDATFGQQIDQVWRSKNALCDNVWMFKLNRSGRLRWLRESLQPSFGPSVRNTLYDEVLEHLDRSEDTCNWIKDSLVQFFDSSEQVLNISGPAGLGKTVLAEWVEERLARPLDNRSYAVLSYKFPYDSANEATATACVKNFLFQLLERNVGDVTLYGELTRAFDEDAKNHDAKQLQTALWKILHNTLKAAEQKTAFVILTDGCDDTCGSANSAVNFHKELRASVAKLQHTRVINFSRPASHLSDKCKQLVITPKHVHEDIKTHFRQTLSKGAHWGEFNINTQEEIIENLASRSQGSFLWSFYVSRLLVQESSRDGFVKSLQSIPTEVPKLLGLVVEKLSLKKNEMLQHLLSFMLVTSEPFAVHEIAELLSTDLHRHALAATAFNISQFISEHCGHLVVIRGGRLHFRSAVVRSYMQSHLGKSLLSVQDAHLQLTLRMLLYARLSLHVDQDISTDELEYGTVDYVLNNHRFLGYVMRNWIIHFRSSGLIDSNGNVQLGKGFREIFPESIMFVLLERSCWHHHIGHEQTELHELALKIRESCFGKEHVTVLQTLINLGHVHVGISGSLVHGANYFYRAVKLGQIVLSRTSHVVTACTTLFLTWTETIAVTKRTEIITCREEMIRFMIEICKHKHGHSSDEVIRWYEVLAKFYIDIHEEWQVTIVYKELYEIIILRFGKGHPRARKIGEFFGNLDIVFEGKDGGDIGELEELIFETSEEMEITDHTCILMLLKLAHSYHVCGKYYLAERLYVSLWRRICIICRGNATIDVHIAKIKIALAYVQFLRELERIEEATSILICLWTEYEHHECEIETLIIWIRQIGTVCRTFGLLSITITIFKKVWGWFKGHGKHDHDEAQTTTILITEVVEEITETTVTEKTTTITETEVTETVVREIYELHFTRCKKTKADKALFSACMALIAILIKRGSYKEAEVIITRTLEVSWKAILTTDVEITVSEEWIKETILVARRLAHCHHHQDNFAHAEKIYLRIYYACLRSCSLEDECLQESIRVLIEFYEEHHRHEKVIEIYIEILAKYRKHLSHGHHLIIETLYLLAGHCELIGHTDTHVYYLEIVTILNKGLKHCHHDAFKASLWLFRHYHSHQKWTEFREICVVLWETVCHHHHECEITEDIIVEIYEKYTHVLEVHFKVEFSVLYEISVKYKETVTVICGHDSRALILALIALAELCEKHEEHYHESVTIYEEVIKRTVTTKTKTTTITERTVSTVKKRLSKLYVTIITTGKGGSGKKPVPIDRAIEICIETYEHLKIEFGCWHESTLNVLRDIVILYQRVATKEAHLRIIQLLQISVTEIITSLTITVHLFSAAITLASIYVTAGLVKEGHELLRQLRHLIIFHGTMPGHEITLKLNIRVSKVIFVFLVAFEHSLHGEGQVISYTEFMADIIFESLLYEEYSRVIEHEERLEVILECGAKLRVFWEEHKRTHLLVTLDARLFGLFKKQYGAFFRSTTDDHIRIFYLALLVELSKDRSTTKIDFASLALKAGNDKVKALLLEGDFHCAQHVGHAVFHWANHQQLYHRRSCIQYGYKLAEFLAGIDVPHPTNLKQQDIRRAMLETSREIMTEVLAAFRAADIDIIALRFEDVAGLIRLLGAQANFLELENLLWRLWQSREVVQRARGWSPDVVLDIGKLLVHAQYAHGHVAKAIDTAELLSYNLRRGRGRLDLETLAVSRLLASLYASASRPANAMAVHEAVLREISSACHRHGADDTYIDRTRLTAEARLHLELLKAAHFQMQGWTRSAQEVSELYYRLKTGLNMEVPEFNQWVNSRGDKTALDGKYAAPREWKLRGDVNDCVLWKRNGVESVDTNGSGHDVINAARGWWLVY</sequence>
<evidence type="ECO:0000259" key="2">
    <source>
        <dbReference type="Pfam" id="PF24883"/>
    </source>
</evidence>